<feature type="region of interest" description="Disordered" evidence="2">
    <location>
        <begin position="64"/>
        <end position="103"/>
    </location>
</feature>
<feature type="compositionally biased region" description="Low complexity" evidence="2">
    <location>
        <begin position="83"/>
        <end position="98"/>
    </location>
</feature>
<dbReference type="PANTHER" id="PTHR33392">
    <property type="entry name" value="POLYISOPRENYL-TEICHOIC ACID--PEPTIDOGLYCAN TEICHOIC ACID TRANSFERASE TAGU"/>
    <property type="match status" value="1"/>
</dbReference>
<evidence type="ECO:0000256" key="2">
    <source>
        <dbReference type="SAM" id="MobiDB-lite"/>
    </source>
</evidence>
<evidence type="ECO:0000256" key="1">
    <source>
        <dbReference type="ARBA" id="ARBA00006068"/>
    </source>
</evidence>
<dbReference type="Gene3D" id="3.40.630.190">
    <property type="entry name" value="LCP protein"/>
    <property type="match status" value="1"/>
</dbReference>
<proteinExistence type="inferred from homology"/>
<dbReference type="NCBIfam" id="TIGR00350">
    <property type="entry name" value="lytR_cpsA_psr"/>
    <property type="match status" value="1"/>
</dbReference>
<evidence type="ECO:0000313" key="4">
    <source>
        <dbReference type="EMBL" id="HDX31932.1"/>
    </source>
</evidence>
<comment type="similarity">
    <text evidence="1">Belongs to the LytR/CpsA/Psr (LCP) family.</text>
</comment>
<accession>A0A7C1FFV8</accession>
<dbReference type="EMBL" id="DSMG01000102">
    <property type="protein sequence ID" value="HDX31932.1"/>
    <property type="molecule type" value="Genomic_DNA"/>
</dbReference>
<gene>
    <name evidence="4" type="ORF">ENQ20_10645</name>
</gene>
<dbReference type="AlphaFoldDB" id="A0A7C1FFV8"/>
<dbReference type="PANTHER" id="PTHR33392:SF6">
    <property type="entry name" value="POLYISOPRENYL-TEICHOIC ACID--PEPTIDOGLYCAN TEICHOIC ACID TRANSFERASE TAGU"/>
    <property type="match status" value="1"/>
</dbReference>
<reference evidence="4" key="1">
    <citation type="journal article" date="2020" name="mSystems">
        <title>Genome- and Community-Level Interaction Insights into Carbon Utilization and Element Cycling Functions of Hydrothermarchaeota in Hydrothermal Sediment.</title>
        <authorList>
            <person name="Zhou Z."/>
            <person name="Liu Y."/>
            <person name="Xu W."/>
            <person name="Pan J."/>
            <person name="Luo Z.H."/>
            <person name="Li M."/>
        </authorList>
    </citation>
    <scope>NUCLEOTIDE SEQUENCE [LARGE SCALE GENOMIC DNA]</scope>
    <source>
        <strain evidence="4">SpSt-289</strain>
    </source>
</reference>
<sequence>MHPSSQPYLLWRRSLSILLLLCLLTSLLPGCAGPTARAAPGSQPAAQENDLSAIRSAPVQSVQPAIQRAPASVPPTYTPPPVETSATGTGSPESSSTPLDDQRPLFKTTNILLLGSDRRSNTPNWRTDVIMIVAVDWANKRVGVISLPRDLYVDTIPGRRGNKINVIDYLGERDEPNGGGPKLLGQVIEEKLGVPIHHYVRVEFDAVKKLVDAMGGVEIEVDCPLYDPYGYDEGGAPLALEVGVHRLNGGQALSYVRSRRIGGDLERERRQQRFIWAVRTQIQNENLLPRIPAIYQALQGSVYTDLNLIEAVKLVRLAMELGKEDVHGLVVNDPSMIRAGYAGAMWVWYPNWPRIAEAVQNVFERPALFNEARDGEFRCP</sequence>
<dbReference type="InterPro" id="IPR004474">
    <property type="entry name" value="LytR_CpsA_psr"/>
</dbReference>
<feature type="domain" description="Cell envelope-related transcriptional attenuator" evidence="3">
    <location>
        <begin position="126"/>
        <end position="283"/>
    </location>
</feature>
<comment type="caution">
    <text evidence="4">The sequence shown here is derived from an EMBL/GenBank/DDBJ whole genome shotgun (WGS) entry which is preliminary data.</text>
</comment>
<organism evidence="4">
    <name type="scientific">Caldilinea aerophila</name>
    <dbReference type="NCBI Taxonomy" id="133453"/>
    <lineage>
        <taxon>Bacteria</taxon>
        <taxon>Bacillati</taxon>
        <taxon>Chloroflexota</taxon>
        <taxon>Caldilineae</taxon>
        <taxon>Caldilineales</taxon>
        <taxon>Caldilineaceae</taxon>
        <taxon>Caldilinea</taxon>
    </lineage>
</organism>
<feature type="compositionally biased region" description="Pro residues" evidence="2">
    <location>
        <begin position="72"/>
        <end position="82"/>
    </location>
</feature>
<evidence type="ECO:0000259" key="3">
    <source>
        <dbReference type="Pfam" id="PF03816"/>
    </source>
</evidence>
<protein>
    <submittedName>
        <fullName evidence="4">LytR family transcriptional regulator</fullName>
    </submittedName>
</protein>
<dbReference type="Pfam" id="PF03816">
    <property type="entry name" value="LytR_cpsA_psr"/>
    <property type="match status" value="1"/>
</dbReference>
<name>A0A7C1FFV8_9CHLR</name>
<dbReference type="InterPro" id="IPR050922">
    <property type="entry name" value="LytR/CpsA/Psr_CW_biosynth"/>
</dbReference>